<reference evidence="8 9" key="1">
    <citation type="submission" date="2024-07" db="EMBL/GenBank/DDBJ databases">
        <title>Section-level genome sequencing and comparative genomics of Aspergillus sections Usti and Cavernicolus.</title>
        <authorList>
            <consortium name="Lawrence Berkeley National Laboratory"/>
            <person name="Nybo J.L."/>
            <person name="Vesth T.C."/>
            <person name="Theobald S."/>
            <person name="Frisvad J.C."/>
            <person name="Larsen T.O."/>
            <person name="Kjaerboelling I."/>
            <person name="Rothschild-Mancinelli K."/>
            <person name="Lyhne E.K."/>
            <person name="Kogle M.E."/>
            <person name="Barry K."/>
            <person name="Clum A."/>
            <person name="Na H."/>
            <person name="Ledsgaard L."/>
            <person name="Lin J."/>
            <person name="Lipzen A."/>
            <person name="Kuo A."/>
            <person name="Riley R."/>
            <person name="Mondo S."/>
            <person name="Labutti K."/>
            <person name="Haridas S."/>
            <person name="Pangalinan J."/>
            <person name="Salamov A.A."/>
            <person name="Simmons B.A."/>
            <person name="Magnuson J.K."/>
            <person name="Chen J."/>
            <person name="Drula E."/>
            <person name="Henrissat B."/>
            <person name="Wiebenga A."/>
            <person name="Lubbers R.J."/>
            <person name="Gomes A.C."/>
            <person name="Makela M.R."/>
            <person name="Stajich J."/>
            <person name="Grigoriev I.V."/>
            <person name="Mortensen U.H."/>
            <person name="De Vries R.P."/>
            <person name="Baker S.E."/>
            <person name="Andersen M.R."/>
        </authorList>
    </citation>
    <scope>NUCLEOTIDE SEQUENCE [LARGE SCALE GENOMIC DNA]</scope>
    <source>
        <strain evidence="8 9">CBS 123904</strain>
    </source>
</reference>
<feature type="region of interest" description="Disordered" evidence="6">
    <location>
        <begin position="1"/>
        <end position="49"/>
    </location>
</feature>
<dbReference type="InterPro" id="IPR002293">
    <property type="entry name" value="AA/rel_permease1"/>
</dbReference>
<feature type="transmembrane region" description="Helical" evidence="7">
    <location>
        <begin position="446"/>
        <end position="468"/>
    </location>
</feature>
<evidence type="ECO:0000313" key="9">
    <source>
        <dbReference type="Proteomes" id="UP001610446"/>
    </source>
</evidence>
<proteinExistence type="predicted"/>
<dbReference type="Pfam" id="PF13520">
    <property type="entry name" value="AA_permease_2"/>
    <property type="match status" value="1"/>
</dbReference>
<feature type="compositionally biased region" description="Polar residues" evidence="6">
    <location>
        <begin position="1"/>
        <end position="12"/>
    </location>
</feature>
<evidence type="ECO:0000256" key="6">
    <source>
        <dbReference type="SAM" id="MobiDB-lite"/>
    </source>
</evidence>
<feature type="transmembrane region" description="Helical" evidence="7">
    <location>
        <begin position="92"/>
        <end position="113"/>
    </location>
</feature>
<organism evidence="8 9">
    <name type="scientific">Aspergillus pseudoustus</name>
    <dbReference type="NCBI Taxonomy" id="1810923"/>
    <lineage>
        <taxon>Eukaryota</taxon>
        <taxon>Fungi</taxon>
        <taxon>Dikarya</taxon>
        <taxon>Ascomycota</taxon>
        <taxon>Pezizomycotina</taxon>
        <taxon>Eurotiomycetes</taxon>
        <taxon>Eurotiomycetidae</taxon>
        <taxon>Eurotiales</taxon>
        <taxon>Aspergillaceae</taxon>
        <taxon>Aspergillus</taxon>
        <taxon>Aspergillus subgen. Nidulantes</taxon>
    </lineage>
</organism>
<dbReference type="Gene3D" id="1.20.1740.10">
    <property type="entry name" value="Amino acid/polyamine transporter I"/>
    <property type="match status" value="1"/>
</dbReference>
<feature type="transmembrane region" description="Helical" evidence="7">
    <location>
        <begin position="162"/>
        <end position="182"/>
    </location>
</feature>
<feature type="transmembrane region" description="Helical" evidence="7">
    <location>
        <begin position="480"/>
        <end position="498"/>
    </location>
</feature>
<protein>
    <submittedName>
        <fullName evidence="8">Amino acid transporter</fullName>
    </submittedName>
</protein>
<keyword evidence="4 7" id="KW-1133">Transmembrane helix</keyword>
<keyword evidence="3 7" id="KW-0812">Transmembrane</keyword>
<comment type="subcellular location">
    <subcellularLocation>
        <location evidence="1">Membrane</location>
        <topology evidence="1">Multi-pass membrane protein</topology>
    </subcellularLocation>
</comment>
<evidence type="ECO:0000256" key="3">
    <source>
        <dbReference type="ARBA" id="ARBA00022692"/>
    </source>
</evidence>
<accession>A0ABR4KLG5</accession>
<evidence type="ECO:0000256" key="4">
    <source>
        <dbReference type="ARBA" id="ARBA00022989"/>
    </source>
</evidence>
<evidence type="ECO:0000313" key="8">
    <source>
        <dbReference type="EMBL" id="KAL2852087.1"/>
    </source>
</evidence>
<evidence type="ECO:0000256" key="7">
    <source>
        <dbReference type="SAM" id="Phobius"/>
    </source>
</evidence>
<feature type="transmembrane region" description="Helical" evidence="7">
    <location>
        <begin position="55"/>
        <end position="72"/>
    </location>
</feature>
<feature type="transmembrane region" description="Helical" evidence="7">
    <location>
        <begin position="125"/>
        <end position="142"/>
    </location>
</feature>
<dbReference type="Proteomes" id="UP001610446">
    <property type="component" value="Unassembled WGS sequence"/>
</dbReference>
<dbReference type="PANTHER" id="PTHR45649">
    <property type="entry name" value="AMINO-ACID PERMEASE BAT1"/>
    <property type="match status" value="1"/>
</dbReference>
<dbReference type="PIRSF" id="PIRSF006060">
    <property type="entry name" value="AA_transporter"/>
    <property type="match status" value="1"/>
</dbReference>
<feature type="transmembrane region" description="Helical" evidence="7">
    <location>
        <begin position="234"/>
        <end position="253"/>
    </location>
</feature>
<dbReference type="PANTHER" id="PTHR45649:SF5">
    <property type="entry name" value="GABA TRANSPORTER (EUROFUNG)-RELATED"/>
    <property type="match status" value="1"/>
</dbReference>
<comment type="caution">
    <text evidence="8">The sequence shown here is derived from an EMBL/GenBank/DDBJ whole genome shotgun (WGS) entry which is preliminary data.</text>
</comment>
<keyword evidence="5 7" id="KW-0472">Membrane</keyword>
<keyword evidence="9" id="KW-1185">Reference proteome</keyword>
<evidence type="ECO:0000256" key="2">
    <source>
        <dbReference type="ARBA" id="ARBA00022448"/>
    </source>
</evidence>
<evidence type="ECO:0000256" key="1">
    <source>
        <dbReference type="ARBA" id="ARBA00004141"/>
    </source>
</evidence>
<dbReference type="EMBL" id="JBFXLU010000026">
    <property type="protein sequence ID" value="KAL2852087.1"/>
    <property type="molecule type" value="Genomic_DNA"/>
</dbReference>
<evidence type="ECO:0000256" key="5">
    <source>
        <dbReference type="ARBA" id="ARBA00023136"/>
    </source>
</evidence>
<sequence length="514" mass="55244">MTTNTPNQTVHLNTPPEVEMQAMAGTEPEQGATGAKRSEENPRLPGRPKQQLDRYLNFIASLAFSTTLLASWETVGGSLLAGLYNGGPSAIVYGLIVSIVGNLAIALSLAELASVHPTAGAQYHWTYVFSWSALVCIAPFFIGTQMEGLIILANPTYTPHRWHGTLLMWAVSIIPIVTNVFARRLLSGIELAAGVMHVAFLPIFIGVVAGLAPARSADGFVWDTLVSGLSGWKGDGLVFSIGLLGVITPFAGIDGIIHMSEEVHNAPRAIPRSMIWGTVINGIMAFGYTLCILYYMGPYLSAVVTPTSYPIIEIAYQATGGSVRGTALLMALGMLPGWTAFFNALASVTRLVWAFARDEGLPFSGVFVRVHETLRVPVRALGLVSAVVVLLSFIPVASTAAFNAILSLSTLGLYTSYLFPLGFLVGKRVFGAPGDVPKGQFSMGRWGLVVNMVAILVAMYFSLFLPFPPTVPITMENMNYAGPVLGLVMLFACVDWVLRGRYRWTGPTMEYARG</sequence>
<name>A0ABR4KLG5_9EURO</name>
<feature type="transmembrane region" description="Helical" evidence="7">
    <location>
        <begin position="274"/>
        <end position="296"/>
    </location>
</feature>
<gene>
    <name evidence="8" type="ORF">BJY01DRAFT_232699</name>
</gene>
<feature type="transmembrane region" description="Helical" evidence="7">
    <location>
        <begin position="400"/>
        <end position="425"/>
    </location>
</feature>
<feature type="transmembrane region" description="Helical" evidence="7">
    <location>
        <begin position="376"/>
        <end position="394"/>
    </location>
</feature>
<feature type="transmembrane region" description="Helical" evidence="7">
    <location>
        <begin position="194"/>
        <end position="214"/>
    </location>
</feature>
<keyword evidence="2" id="KW-0813">Transport</keyword>